<feature type="region of interest" description="Disordered" evidence="1">
    <location>
        <begin position="19"/>
        <end position="38"/>
    </location>
</feature>
<feature type="non-terminal residue" evidence="2">
    <location>
        <position position="471"/>
    </location>
</feature>
<reference evidence="2" key="1">
    <citation type="submission" date="2020-03" db="EMBL/GenBank/DDBJ databases">
        <title>Hybrid Assembly of Korean Phytophthora infestans isolates.</title>
        <authorList>
            <person name="Prokchorchik M."/>
            <person name="Lee Y."/>
            <person name="Seo J."/>
            <person name="Cho J.-H."/>
            <person name="Park Y.-E."/>
            <person name="Jang D.-C."/>
            <person name="Im J.-S."/>
            <person name="Choi J.-G."/>
            <person name="Park H.-J."/>
            <person name="Lee G.-B."/>
            <person name="Lee Y.-G."/>
            <person name="Hong S.-Y."/>
            <person name="Cho K."/>
            <person name="Sohn K.H."/>
        </authorList>
    </citation>
    <scope>NUCLEOTIDE SEQUENCE</scope>
    <source>
        <strain evidence="2">KR_2_A2</strain>
    </source>
</reference>
<feature type="region of interest" description="Disordered" evidence="1">
    <location>
        <begin position="400"/>
        <end position="419"/>
    </location>
</feature>
<evidence type="ECO:0000256" key="1">
    <source>
        <dbReference type="SAM" id="MobiDB-lite"/>
    </source>
</evidence>
<evidence type="ECO:0008006" key="4">
    <source>
        <dbReference type="Google" id="ProtNLM"/>
    </source>
</evidence>
<evidence type="ECO:0000313" key="2">
    <source>
        <dbReference type="EMBL" id="KAF4132472.1"/>
    </source>
</evidence>
<dbReference type="Proteomes" id="UP000704712">
    <property type="component" value="Unassembled WGS sequence"/>
</dbReference>
<sequence>CFQGMTAGDEAADVDKSVWSNSTASQSHRPARTRTSMPLDSRREVPFAPLNLTLNQQQHCQDLTFQLLDRTLRSFDERDASRDPVSGSPRHHASLDSTRWKQLRTQTNASLYSERTSDTNTPRDLHLPGDNWDNPCVLLAVGTIESNLSEVMFGLETPDFLSIQVRSETLGKQPLDGVVLAQLAGLTEADPFQFMGVTWMVGEQSWPLNKVVRPRDFIIVTATGVVSRPNGERIGYEVAQSIDLPQCPALPKPMIRGKLMYGAIYRQIEKGVVDVYNQMPSYGQTSYCCDVGIDLGLPQVSETKKLQWCIENKSTKRREEVWAKNECNTCENCWKKRNVLSRRRSTHLSNVNTCALCLAPLCWSCSVKKTLKTPSERSAKLVDTEIAVCKSCMLSHHNNQKQRQAVNDRSGNASGQLSTWDQPTLSHMRLAARYPSISMSDLVKLINPEPMQPGTLEPLSRGGNFLGKFRH</sequence>
<organism evidence="2 3">
    <name type="scientific">Phytophthora infestans</name>
    <name type="common">Potato late blight agent</name>
    <name type="synonym">Botrytis infestans</name>
    <dbReference type="NCBI Taxonomy" id="4787"/>
    <lineage>
        <taxon>Eukaryota</taxon>
        <taxon>Sar</taxon>
        <taxon>Stramenopiles</taxon>
        <taxon>Oomycota</taxon>
        <taxon>Peronosporomycetes</taxon>
        <taxon>Peronosporales</taxon>
        <taxon>Peronosporaceae</taxon>
        <taxon>Phytophthora</taxon>
    </lineage>
</organism>
<dbReference type="EMBL" id="JAACNO010002546">
    <property type="protein sequence ID" value="KAF4132472.1"/>
    <property type="molecule type" value="Genomic_DNA"/>
</dbReference>
<feature type="compositionally biased region" description="Polar residues" evidence="1">
    <location>
        <begin position="401"/>
        <end position="419"/>
    </location>
</feature>
<name>A0A8S9TY59_PHYIN</name>
<dbReference type="AlphaFoldDB" id="A0A8S9TY59"/>
<dbReference type="InterPro" id="IPR052727">
    <property type="entry name" value="Rab4/Rab5_effector"/>
</dbReference>
<accession>A0A8S9TY59</accession>
<dbReference type="PANTHER" id="PTHR13510">
    <property type="entry name" value="FYVE-FINGER-CONTAINING RAB5 EFFECTOR PROTEIN RABENOSYN-5-RELATED"/>
    <property type="match status" value="1"/>
</dbReference>
<proteinExistence type="predicted"/>
<evidence type="ECO:0000313" key="3">
    <source>
        <dbReference type="Proteomes" id="UP000704712"/>
    </source>
</evidence>
<feature type="region of interest" description="Disordered" evidence="1">
    <location>
        <begin position="78"/>
        <end position="100"/>
    </location>
</feature>
<protein>
    <recommendedName>
        <fullName evidence="4">START domain-containing protein</fullName>
    </recommendedName>
</protein>
<dbReference type="PANTHER" id="PTHR13510:SF44">
    <property type="entry name" value="RABENOSYN-5"/>
    <property type="match status" value="1"/>
</dbReference>
<gene>
    <name evidence="2" type="ORF">GN958_ATG18335</name>
</gene>
<comment type="caution">
    <text evidence="2">The sequence shown here is derived from an EMBL/GenBank/DDBJ whole genome shotgun (WGS) entry which is preliminary data.</text>
</comment>